<feature type="domain" description="Cell envelope-related transcriptional attenuator" evidence="4">
    <location>
        <begin position="90"/>
        <end position="233"/>
    </location>
</feature>
<dbReference type="Proteomes" id="UP001172708">
    <property type="component" value="Unassembled WGS sequence"/>
</dbReference>
<evidence type="ECO:0000259" key="4">
    <source>
        <dbReference type="Pfam" id="PF03816"/>
    </source>
</evidence>
<feature type="region of interest" description="Disordered" evidence="2">
    <location>
        <begin position="1"/>
        <end position="22"/>
    </location>
</feature>
<dbReference type="InterPro" id="IPR050922">
    <property type="entry name" value="LytR/CpsA/Psr_CW_biosynth"/>
</dbReference>
<dbReference type="RefSeq" id="WP_301143177.1">
    <property type="nucleotide sequence ID" value="NZ_JAUHQA010000001.1"/>
</dbReference>
<dbReference type="Pfam" id="PF03816">
    <property type="entry name" value="LytR_cpsA_psr"/>
    <property type="match status" value="1"/>
</dbReference>
<dbReference type="PANTHER" id="PTHR33392:SF6">
    <property type="entry name" value="POLYISOPRENYL-TEICHOIC ACID--PEPTIDOGLYCAN TEICHOIC ACID TRANSFERASE TAGU"/>
    <property type="match status" value="1"/>
</dbReference>
<evidence type="ECO:0000313" key="5">
    <source>
        <dbReference type="EMBL" id="MDN4481508.1"/>
    </source>
</evidence>
<dbReference type="EMBL" id="JAUHQA010000001">
    <property type="protein sequence ID" value="MDN4481508.1"/>
    <property type="molecule type" value="Genomic_DNA"/>
</dbReference>
<evidence type="ECO:0000313" key="6">
    <source>
        <dbReference type="Proteomes" id="UP001172708"/>
    </source>
</evidence>
<accession>A0ABT8GJ95</accession>
<evidence type="ECO:0000256" key="1">
    <source>
        <dbReference type="ARBA" id="ARBA00006068"/>
    </source>
</evidence>
<gene>
    <name evidence="5" type="ORF">QQX02_11300</name>
</gene>
<reference evidence="5" key="1">
    <citation type="submission" date="2023-06" db="EMBL/GenBank/DDBJ databases">
        <title>Egi l300058.</title>
        <authorList>
            <person name="Gao L."/>
            <person name="Fang B.-Z."/>
            <person name="Li W.-J."/>
        </authorList>
    </citation>
    <scope>NUCLEOTIDE SEQUENCE</scope>
    <source>
        <strain evidence="5">EGI L300058</strain>
    </source>
</reference>
<evidence type="ECO:0000256" key="2">
    <source>
        <dbReference type="SAM" id="MobiDB-lite"/>
    </source>
</evidence>
<keyword evidence="6" id="KW-1185">Reference proteome</keyword>
<proteinExistence type="inferred from homology"/>
<dbReference type="Gene3D" id="3.40.630.190">
    <property type="entry name" value="LCP protein"/>
    <property type="match status" value="1"/>
</dbReference>
<organism evidence="5 6">
    <name type="scientific">Demequina muriae</name>
    <dbReference type="NCBI Taxonomy" id="3051664"/>
    <lineage>
        <taxon>Bacteria</taxon>
        <taxon>Bacillati</taxon>
        <taxon>Actinomycetota</taxon>
        <taxon>Actinomycetes</taxon>
        <taxon>Micrococcales</taxon>
        <taxon>Demequinaceae</taxon>
        <taxon>Demequina</taxon>
    </lineage>
</organism>
<feature type="transmembrane region" description="Helical" evidence="3">
    <location>
        <begin position="29"/>
        <end position="48"/>
    </location>
</feature>
<dbReference type="PANTHER" id="PTHR33392">
    <property type="entry name" value="POLYISOPRENYL-TEICHOIC ACID--PEPTIDOGLYCAN TEICHOIC ACID TRANSFERASE TAGU"/>
    <property type="match status" value="1"/>
</dbReference>
<sequence>MQTRTPASAVAEPPRRPSARRKRHRVRNAFIVLLVLLLVAAVALYAWVDSRIQTVEALSGAADTPGNTYLIVGSDSREGWDGGNDTPGQRTDTIMVLHQPESGPTALISIPRDSYVEIPGNGSNKINAAFAFGGAPLLVETVEDLSGLTVDHYLEVGFGGVEGLVDAVGGVELCYDEDVSDKLSRLEWEAGCHVADGDTALAFARMRYADPLGDIGRAQRQQQVVGAVANEILSPATVLNPFTAIPVASAGLDAFRVSEGTGPFDLARFALAFNATRGGDAVTGTPPIASMGHRVDGVGSTVLLDPEQIDQFWIDIADGAYEPGTEVGGVE</sequence>
<comment type="caution">
    <text evidence="5">The sequence shown here is derived from an EMBL/GenBank/DDBJ whole genome shotgun (WGS) entry which is preliminary data.</text>
</comment>
<protein>
    <submittedName>
        <fullName evidence="5">LCP family protein</fullName>
    </submittedName>
</protein>
<keyword evidence="3" id="KW-1133">Transmembrane helix</keyword>
<evidence type="ECO:0000256" key="3">
    <source>
        <dbReference type="SAM" id="Phobius"/>
    </source>
</evidence>
<dbReference type="NCBIfam" id="TIGR00350">
    <property type="entry name" value="lytR_cpsA_psr"/>
    <property type="match status" value="1"/>
</dbReference>
<keyword evidence="3" id="KW-0812">Transmembrane</keyword>
<name>A0ABT8GJ95_9MICO</name>
<comment type="similarity">
    <text evidence="1">Belongs to the LytR/CpsA/Psr (LCP) family.</text>
</comment>
<keyword evidence="3" id="KW-0472">Membrane</keyword>
<feature type="compositionally biased region" description="Low complexity" evidence="2">
    <location>
        <begin position="1"/>
        <end position="12"/>
    </location>
</feature>
<dbReference type="InterPro" id="IPR004474">
    <property type="entry name" value="LytR_CpsA_psr"/>
</dbReference>